<dbReference type="Proteomes" id="UP000219050">
    <property type="component" value="Chromosome"/>
</dbReference>
<dbReference type="OrthoDB" id="58662at2"/>
<sequence length="234" mass="24832">MTLTVTGPGAQAQGSDTDAAPRILSARYVEPTARYPHGVLGDDEEWGALRLETTAGPRLFRLPETLVFEDTAPRLADLDGDGHPEVIVAESHLRRGARLAVWGADGRLTATPHIGQAFRWLAIAGAADLDGDGAVDIALVDRPHLAKELVIWRYSDGALRQVARAGGLTNHRIGETDIAGGIRDCAGVAEIITANADWTGIIASRFDGDTITSRLIGPHRDGADFARAMACDPS</sequence>
<name>A0A291M3T7_9RHOB</name>
<evidence type="ECO:0000313" key="3">
    <source>
        <dbReference type="Proteomes" id="UP000219050"/>
    </source>
</evidence>
<organism evidence="2 3">
    <name type="scientific">Pacificitalea manganoxidans</name>
    <dbReference type="NCBI Taxonomy" id="1411902"/>
    <lineage>
        <taxon>Bacteria</taxon>
        <taxon>Pseudomonadati</taxon>
        <taxon>Pseudomonadota</taxon>
        <taxon>Alphaproteobacteria</taxon>
        <taxon>Rhodobacterales</taxon>
        <taxon>Paracoccaceae</taxon>
        <taxon>Pacificitalea</taxon>
    </lineage>
</organism>
<keyword evidence="3" id="KW-1185">Reference proteome</keyword>
<dbReference type="SUPFAM" id="SSF69318">
    <property type="entry name" value="Integrin alpha N-terminal domain"/>
    <property type="match status" value="1"/>
</dbReference>
<keyword evidence="1" id="KW-0732">Signal</keyword>
<dbReference type="EMBL" id="CP021404">
    <property type="protein sequence ID" value="ATI43385.1"/>
    <property type="molecule type" value="Genomic_DNA"/>
</dbReference>
<proteinExistence type="predicted"/>
<reference evidence="2 3" key="1">
    <citation type="submission" date="2017-05" db="EMBL/GenBank/DDBJ databases">
        <title>Comparative genomic and metabolic analysis of manganese-oxidizing mechanisms in Celeribater manganoxidans DY25T: its adaption to the environment of polymetallic nodule.</title>
        <authorList>
            <person name="Wang X."/>
        </authorList>
    </citation>
    <scope>NUCLEOTIDE SEQUENCE [LARGE SCALE GENOMIC DNA]</scope>
    <source>
        <strain evidence="2 3">DY25</strain>
    </source>
</reference>
<accession>A0A291M3T7</accession>
<dbReference type="InterPro" id="IPR028994">
    <property type="entry name" value="Integrin_alpha_N"/>
</dbReference>
<dbReference type="AlphaFoldDB" id="A0A291M3T7"/>
<evidence type="ECO:0000313" key="2">
    <source>
        <dbReference type="EMBL" id="ATI43385.1"/>
    </source>
</evidence>
<dbReference type="KEGG" id="cmag:CBW24_09425"/>
<dbReference type="Gene3D" id="2.130.10.130">
    <property type="entry name" value="Integrin alpha, N-terminal"/>
    <property type="match status" value="1"/>
</dbReference>
<evidence type="ECO:0008006" key="4">
    <source>
        <dbReference type="Google" id="ProtNLM"/>
    </source>
</evidence>
<dbReference type="InterPro" id="IPR013517">
    <property type="entry name" value="FG-GAP"/>
</dbReference>
<evidence type="ECO:0000256" key="1">
    <source>
        <dbReference type="ARBA" id="ARBA00022729"/>
    </source>
</evidence>
<dbReference type="Pfam" id="PF13517">
    <property type="entry name" value="FG-GAP_3"/>
    <property type="match status" value="1"/>
</dbReference>
<gene>
    <name evidence="2" type="ORF">CBW24_09425</name>
</gene>
<protein>
    <recommendedName>
        <fullName evidence="4">VCBS repeat protein</fullName>
    </recommendedName>
</protein>